<feature type="region of interest" description="Disordered" evidence="1">
    <location>
        <begin position="211"/>
        <end position="267"/>
    </location>
</feature>
<feature type="compositionally biased region" description="Polar residues" evidence="1">
    <location>
        <begin position="252"/>
        <end position="264"/>
    </location>
</feature>
<evidence type="ECO:0000256" key="1">
    <source>
        <dbReference type="SAM" id="MobiDB-lite"/>
    </source>
</evidence>
<dbReference type="InterPro" id="IPR036397">
    <property type="entry name" value="RNaseH_sf"/>
</dbReference>
<dbReference type="Proteomes" id="UP001176961">
    <property type="component" value="Unassembled WGS sequence"/>
</dbReference>
<gene>
    <name evidence="2" type="ORF">CYNAS_LOCUS16911</name>
</gene>
<dbReference type="InterPro" id="IPR052709">
    <property type="entry name" value="Transposase-MT_Hybrid"/>
</dbReference>
<feature type="region of interest" description="Disordered" evidence="1">
    <location>
        <begin position="151"/>
        <end position="180"/>
    </location>
</feature>
<evidence type="ECO:0000313" key="2">
    <source>
        <dbReference type="EMBL" id="CAJ0604928.1"/>
    </source>
</evidence>
<dbReference type="AlphaFoldDB" id="A0AA36H7G2"/>
<protein>
    <recommendedName>
        <fullName evidence="4">Transposase</fullName>
    </recommendedName>
</protein>
<evidence type="ECO:0008006" key="4">
    <source>
        <dbReference type="Google" id="ProtNLM"/>
    </source>
</evidence>
<dbReference type="EMBL" id="CATQJL010000316">
    <property type="protein sequence ID" value="CAJ0604928.1"/>
    <property type="molecule type" value="Genomic_DNA"/>
</dbReference>
<dbReference type="Gene3D" id="3.30.420.10">
    <property type="entry name" value="Ribonuclease H-like superfamily/Ribonuclease H"/>
    <property type="match status" value="1"/>
</dbReference>
<reference evidence="2" key="1">
    <citation type="submission" date="2023-07" db="EMBL/GenBank/DDBJ databases">
        <authorList>
            <consortium name="CYATHOMIX"/>
        </authorList>
    </citation>
    <scope>NUCLEOTIDE SEQUENCE</scope>
    <source>
        <strain evidence="2">N/A</strain>
    </source>
</reference>
<comment type="caution">
    <text evidence="2">The sequence shown here is derived from an EMBL/GenBank/DDBJ whole genome shotgun (WGS) entry which is preliminary data.</text>
</comment>
<name>A0AA36H7G2_CYLNA</name>
<dbReference type="PANTHER" id="PTHR46060:SF1">
    <property type="entry name" value="MARINER MOS1 TRANSPOSASE-LIKE PROTEIN"/>
    <property type="match status" value="1"/>
</dbReference>
<evidence type="ECO:0000313" key="3">
    <source>
        <dbReference type="Proteomes" id="UP001176961"/>
    </source>
</evidence>
<dbReference type="GO" id="GO:0003676">
    <property type="term" value="F:nucleic acid binding"/>
    <property type="evidence" value="ECO:0007669"/>
    <property type="project" value="InterPro"/>
</dbReference>
<proteinExistence type="predicted"/>
<dbReference type="PANTHER" id="PTHR46060">
    <property type="entry name" value="MARINER MOS1 TRANSPOSASE-LIKE PROTEIN"/>
    <property type="match status" value="1"/>
</dbReference>
<keyword evidence="3" id="KW-1185">Reference proteome</keyword>
<feature type="compositionally biased region" description="Basic and acidic residues" evidence="1">
    <location>
        <begin position="168"/>
        <end position="180"/>
    </location>
</feature>
<accession>A0AA36H7G2</accession>
<feature type="compositionally biased region" description="Basic residues" evidence="1">
    <location>
        <begin position="222"/>
        <end position="232"/>
    </location>
</feature>
<organism evidence="2 3">
    <name type="scientific">Cylicocyclus nassatus</name>
    <name type="common">Nematode worm</name>
    <dbReference type="NCBI Taxonomy" id="53992"/>
    <lineage>
        <taxon>Eukaryota</taxon>
        <taxon>Metazoa</taxon>
        <taxon>Ecdysozoa</taxon>
        <taxon>Nematoda</taxon>
        <taxon>Chromadorea</taxon>
        <taxon>Rhabditida</taxon>
        <taxon>Rhabditina</taxon>
        <taxon>Rhabditomorpha</taxon>
        <taxon>Strongyloidea</taxon>
        <taxon>Strongylidae</taxon>
        <taxon>Cylicocyclus</taxon>
    </lineage>
</organism>
<sequence>MTPAISALTGNSLQSFQNPDACGSIAIPFMPTPSPQTYYCRIRNCQRSCGLLHRDSSKKRYAFGQSLSLDREDPKRGEWSLRVTARRNYGHHNRIHTAARETGGSISRKRPKRATVHLLHDNAPAHPALATQQKLAELEWRVLSHPPYSPDTLRLQAFPPSQTVSQRRLADKNRKRRSEELPDRWAKVIDNQGDIYLIKFVAVYKIVNKQKATKPPSGASVQKRKKKVRKPRSGATNSTTSTSTTSSGRNSQITKESQSPQPLSTLDDIMERAVKKISAVKIVEDSMMMAEPKNSKTSKRSRLEPSVSLDTTTIHFDQPVWDNAELREELLDSEEEFALDADPPSLREDSLIVDEILSETTHPLDSNPIEHGRKDEMISGWSSDENDFSTVDLTQGRKADSHEELHVIPVRRRKLKGVAYEQSLDLADNV</sequence>
<feature type="compositionally biased region" description="Low complexity" evidence="1">
    <location>
        <begin position="233"/>
        <end position="251"/>
    </location>
</feature>